<proteinExistence type="predicted"/>
<evidence type="ECO:0000313" key="4">
    <source>
        <dbReference type="EMBL" id="JAP91631.1"/>
    </source>
</evidence>
<evidence type="ECO:0000256" key="3">
    <source>
        <dbReference type="ARBA" id="ARBA00022840"/>
    </source>
</evidence>
<evidence type="ECO:0000256" key="2">
    <source>
        <dbReference type="ARBA" id="ARBA00022741"/>
    </source>
</evidence>
<dbReference type="GO" id="GO:0036064">
    <property type="term" value="C:ciliary basal body"/>
    <property type="evidence" value="ECO:0007669"/>
    <property type="project" value="TreeGrafter"/>
</dbReference>
<keyword evidence="3" id="KW-0067">ATP-binding</keyword>
<dbReference type="PANTHER" id="PTHR12241:SF147">
    <property type="entry name" value="TUBULIN POLYGLUTAMYLASE TTLL7"/>
    <property type="match status" value="1"/>
</dbReference>
<dbReference type="GO" id="GO:0005524">
    <property type="term" value="F:ATP binding"/>
    <property type="evidence" value="ECO:0007669"/>
    <property type="project" value="UniProtKB-KW"/>
</dbReference>
<dbReference type="Gene3D" id="3.30.470.20">
    <property type="entry name" value="ATP-grasp fold, B domain"/>
    <property type="match status" value="1"/>
</dbReference>
<dbReference type="GO" id="GO:0015631">
    <property type="term" value="F:tubulin binding"/>
    <property type="evidence" value="ECO:0007669"/>
    <property type="project" value="TreeGrafter"/>
</dbReference>
<accession>A0A146K7U7</accession>
<feature type="non-terminal residue" evidence="4">
    <location>
        <position position="1"/>
    </location>
</feature>
<dbReference type="Pfam" id="PF03133">
    <property type="entry name" value="TTL"/>
    <property type="match status" value="1"/>
</dbReference>
<evidence type="ECO:0000256" key="1">
    <source>
        <dbReference type="ARBA" id="ARBA00022598"/>
    </source>
</evidence>
<organism evidence="4">
    <name type="scientific">Trepomonas sp. PC1</name>
    <dbReference type="NCBI Taxonomy" id="1076344"/>
    <lineage>
        <taxon>Eukaryota</taxon>
        <taxon>Metamonada</taxon>
        <taxon>Diplomonadida</taxon>
        <taxon>Hexamitidae</taxon>
        <taxon>Hexamitinae</taxon>
        <taxon>Trepomonas</taxon>
    </lineage>
</organism>
<dbReference type="GO" id="GO:0000226">
    <property type="term" value="P:microtubule cytoskeleton organization"/>
    <property type="evidence" value="ECO:0007669"/>
    <property type="project" value="TreeGrafter"/>
</dbReference>
<dbReference type="AlphaFoldDB" id="A0A146K7U7"/>
<dbReference type="SUPFAM" id="SSF56059">
    <property type="entry name" value="Glutathione synthetase ATP-binding domain-like"/>
    <property type="match status" value="1"/>
</dbReference>
<dbReference type="GO" id="GO:0070740">
    <property type="term" value="F:tubulin-glutamic acid ligase activity"/>
    <property type="evidence" value="ECO:0007669"/>
    <property type="project" value="TreeGrafter"/>
</dbReference>
<gene>
    <name evidence="4" type="ORF">TPC1_16697</name>
</gene>
<name>A0A146K7U7_9EUKA</name>
<keyword evidence="1 4" id="KW-0436">Ligase</keyword>
<protein>
    <submittedName>
        <fullName evidence="4">Tubulin tyrosine ligase</fullName>
    </submittedName>
</protein>
<keyword evidence="2" id="KW-0547">Nucleotide-binding</keyword>
<dbReference type="InterPro" id="IPR004344">
    <property type="entry name" value="TTL/TTLL_fam"/>
</dbReference>
<dbReference type="PROSITE" id="PS51221">
    <property type="entry name" value="TTL"/>
    <property type="match status" value="1"/>
</dbReference>
<dbReference type="EMBL" id="GDID01004975">
    <property type="protein sequence ID" value="JAP91631.1"/>
    <property type="molecule type" value="Transcribed_RNA"/>
</dbReference>
<reference evidence="4" key="1">
    <citation type="submission" date="2015-07" db="EMBL/GenBank/DDBJ databases">
        <title>Adaptation to a free-living lifestyle via gene acquisitions in the diplomonad Trepomonas sp. PC1.</title>
        <authorList>
            <person name="Xu F."/>
            <person name="Jerlstrom-Hultqvist J."/>
            <person name="Kolisko M."/>
            <person name="Simpson A.G.B."/>
            <person name="Roger A.J."/>
            <person name="Svard S.G."/>
            <person name="Andersson J.O."/>
        </authorList>
    </citation>
    <scope>NUCLEOTIDE SEQUENCE</scope>
    <source>
        <strain evidence="4">PC1</strain>
    </source>
</reference>
<sequence>ITRKDTLARNLNRCRKHMPEVFDFFPPTFYLPADLNDFRQYMKLNPGQIYISKPVAGCQGRGIQLFNDIADIETFNQQVIQKYITNPHLIQGFKFDLRLYVVVLQVYPYPIIMKYNHGMARLCTTKYKKPSCNNMDEDTMHLTNYALNKNSDQFQIGLTKQFADAVFDQLEENGCDLDKLHAQIDQIYLKTIFAILPELMHAYQLVRPACMKTFEDEQIFASKELYFGSQCFEVLGFDVLIDQDFTPYLLEVNHSPSFTCDTHLDLSIKKNLLEGVMQFLDISQDDKILFKTHSEQVRQQRAKSIQQPDLLQKFKLRKTESNYFTVLRHYQKVVESTEYFDQVFPCEEQEMLKSIAKNCKSPFLSPKIIQLINRKIEVDPPETQPEYLQRIRKAMGPLKSPSVKNVKSVPREMFHSSTEKRTAAMRYEVGMHKQRQQIDETKLSKLPPKSILNHRPRELKVENYVEAKELELKPVEKKESKSKEESDVDQIMRQLDFLIEYGTKNKIEFNYNGKKVYVNQGVLFSRQRQEIENELKAKKKECKQTGIMQWMRDNLDEDCF</sequence>
<dbReference type="PANTHER" id="PTHR12241">
    <property type="entry name" value="TUBULIN POLYGLUTAMYLASE"/>
    <property type="match status" value="1"/>
</dbReference>